<evidence type="ECO:0000256" key="3">
    <source>
        <dbReference type="ARBA" id="ARBA00023098"/>
    </source>
</evidence>
<gene>
    <name evidence="4" type="ORF">EP073_10670</name>
</gene>
<dbReference type="GO" id="GO:0016853">
    <property type="term" value="F:isomerase activity"/>
    <property type="evidence" value="ECO:0007669"/>
    <property type="project" value="UniProtKB-KW"/>
</dbReference>
<keyword evidence="5" id="KW-1185">Reference proteome</keyword>
<reference evidence="4 5" key="1">
    <citation type="submission" date="2019-01" db="EMBL/GenBank/DDBJ databases">
        <title>Geovibrio thiophilus DSM 11263, complete genome.</title>
        <authorList>
            <person name="Spring S."/>
            <person name="Bunk B."/>
            <person name="Sproer C."/>
        </authorList>
    </citation>
    <scope>NUCLEOTIDE SEQUENCE [LARGE SCALE GENOMIC DNA]</scope>
    <source>
        <strain evidence="4 5">DSM 11263</strain>
    </source>
</reference>
<dbReference type="Gene3D" id="3.90.226.10">
    <property type="entry name" value="2-enoyl-CoA Hydratase, Chain A, domain 1"/>
    <property type="match status" value="1"/>
</dbReference>
<keyword evidence="1" id="KW-0276">Fatty acid metabolism</keyword>
<dbReference type="GO" id="GO:0006631">
    <property type="term" value="P:fatty acid metabolic process"/>
    <property type="evidence" value="ECO:0007669"/>
    <property type="project" value="UniProtKB-KW"/>
</dbReference>
<dbReference type="AlphaFoldDB" id="A0A3R5Y7W9"/>
<evidence type="ECO:0000256" key="2">
    <source>
        <dbReference type="ARBA" id="ARBA00022946"/>
    </source>
</evidence>
<dbReference type="GO" id="GO:0016836">
    <property type="term" value="F:hydro-lyase activity"/>
    <property type="evidence" value="ECO:0007669"/>
    <property type="project" value="TreeGrafter"/>
</dbReference>
<keyword evidence="4" id="KW-0413">Isomerase</keyword>
<organism evidence="4 5">
    <name type="scientific">Geovibrio thiophilus</name>
    <dbReference type="NCBI Taxonomy" id="139438"/>
    <lineage>
        <taxon>Bacteria</taxon>
        <taxon>Pseudomonadati</taxon>
        <taxon>Deferribacterota</taxon>
        <taxon>Deferribacteres</taxon>
        <taxon>Deferribacterales</taxon>
        <taxon>Geovibrionaceae</taxon>
        <taxon>Geovibrio</taxon>
    </lineage>
</organism>
<accession>A0A3R5Y7W9</accession>
<evidence type="ECO:0000313" key="4">
    <source>
        <dbReference type="EMBL" id="QAR33847.1"/>
    </source>
</evidence>
<dbReference type="OrthoDB" id="9774843at2"/>
<evidence type="ECO:0000256" key="1">
    <source>
        <dbReference type="ARBA" id="ARBA00022832"/>
    </source>
</evidence>
<proteinExistence type="predicted"/>
<dbReference type="PANTHER" id="PTHR43602">
    <property type="match status" value="1"/>
</dbReference>
<dbReference type="InterPro" id="IPR001753">
    <property type="entry name" value="Enoyl-CoA_hydra/iso"/>
</dbReference>
<dbReference type="Pfam" id="PF00378">
    <property type="entry name" value="ECH_1"/>
    <property type="match status" value="1"/>
</dbReference>
<sequence length="258" mass="28108">MANSEIITEKNNHKGYITLNRTSENNAFSIEFALLLNQALKDFDKDDDVRVVIIRNNGKHFSVGIDLKVLESVDDEKLFEFIALMDMHNHTIANMKKPVISSVKGYCVANGAGLSFACDLTVAAQSAVFGTTAVNVGLICTGPGIPLTKNIGRKKAMEMVLLGERFTAQEMYEMGLVNRVVPDEELEGKTEEIADAIAAKSPLAVSAGKRGISGSYDMGYHAAVDNGTKVFAELCATEDAAEGIRAFLEKRKAEWKLR</sequence>
<dbReference type="InterPro" id="IPR029045">
    <property type="entry name" value="ClpP/crotonase-like_dom_sf"/>
</dbReference>
<dbReference type="SUPFAM" id="SSF52096">
    <property type="entry name" value="ClpP/crotonase"/>
    <property type="match status" value="1"/>
</dbReference>
<keyword evidence="2" id="KW-0809">Transit peptide</keyword>
<name>A0A3R5Y7W9_9BACT</name>
<keyword evidence="3" id="KW-0443">Lipid metabolism</keyword>
<dbReference type="EMBL" id="CP035108">
    <property type="protein sequence ID" value="QAR33847.1"/>
    <property type="molecule type" value="Genomic_DNA"/>
</dbReference>
<evidence type="ECO:0000313" key="5">
    <source>
        <dbReference type="Proteomes" id="UP000287502"/>
    </source>
</evidence>
<dbReference type="KEGG" id="gtl:EP073_10670"/>
<protein>
    <submittedName>
        <fullName evidence="4">Enoyl-CoA hydratase/isomerase family protein</fullName>
    </submittedName>
</protein>
<dbReference type="CDD" id="cd06558">
    <property type="entry name" value="crotonase-like"/>
    <property type="match status" value="1"/>
</dbReference>
<dbReference type="Proteomes" id="UP000287502">
    <property type="component" value="Chromosome"/>
</dbReference>
<dbReference type="InterPro" id="IPR052377">
    <property type="entry name" value="Mitochondrial_ECH-domain"/>
</dbReference>
<dbReference type="PANTHER" id="PTHR43602:SF1">
    <property type="entry name" value="ENOYL-COA HYDRATASE DOMAIN-CONTAINING PROTEIN 3, MITOCHONDRIAL"/>
    <property type="match status" value="1"/>
</dbReference>
<dbReference type="RefSeq" id="WP_128467132.1">
    <property type="nucleotide sequence ID" value="NZ_CP035108.1"/>
</dbReference>